<evidence type="ECO:0000313" key="7">
    <source>
        <dbReference type="Proteomes" id="UP000009328"/>
    </source>
</evidence>
<dbReference type="EMBL" id="CAIF01000026">
    <property type="protein sequence ID" value="CCH41605.1"/>
    <property type="molecule type" value="Genomic_DNA"/>
</dbReference>
<evidence type="ECO:0000256" key="2">
    <source>
        <dbReference type="ARBA" id="ARBA00022763"/>
    </source>
</evidence>
<dbReference type="GO" id="GO:0016887">
    <property type="term" value="F:ATP hydrolysis activity"/>
    <property type="evidence" value="ECO:0007669"/>
    <property type="project" value="InterPro"/>
</dbReference>
<feature type="compositionally biased region" description="Polar residues" evidence="4">
    <location>
        <begin position="473"/>
        <end position="493"/>
    </location>
</feature>
<dbReference type="eggNOG" id="KOG1978">
    <property type="taxonomic scope" value="Eukaryota"/>
</dbReference>
<dbReference type="Gene3D" id="3.30.230.10">
    <property type="match status" value="1"/>
</dbReference>
<dbReference type="Pfam" id="PF01119">
    <property type="entry name" value="DNA_mis_repair"/>
    <property type="match status" value="1"/>
</dbReference>
<dbReference type="GO" id="GO:0030983">
    <property type="term" value="F:mismatched DNA binding"/>
    <property type="evidence" value="ECO:0007669"/>
    <property type="project" value="InterPro"/>
</dbReference>
<dbReference type="GO" id="GO:0032389">
    <property type="term" value="C:MutLalpha complex"/>
    <property type="evidence" value="ECO:0007669"/>
    <property type="project" value="TreeGrafter"/>
</dbReference>
<dbReference type="PANTHER" id="PTHR10073">
    <property type="entry name" value="DNA MISMATCH REPAIR PROTEIN MLH, PMS, MUTL"/>
    <property type="match status" value="1"/>
</dbReference>
<evidence type="ECO:0000256" key="3">
    <source>
        <dbReference type="SAM" id="Coils"/>
    </source>
</evidence>
<dbReference type="SMART" id="SM01340">
    <property type="entry name" value="DNA_mis_repair"/>
    <property type="match status" value="1"/>
</dbReference>
<dbReference type="HOGENOM" id="CLU_392879_0_0_1"/>
<sequence length="702" mass="81023">MPLKHIDLKSIHSITSCANIFSPVSVIKELIENSIDSNATSIIITLDSMTCGLKYINIIDNGQGIPKEDRHLICQNHTTSKISDISDIQGISTLGFRGEALFFINQLTCQNNIGSMEFITRSTGDTIGSQWKIGMNGDIIGNPKPIAMNKGTQLTIKNIFKSTPVRYKILSKLKSQNIESLQKLIFNYSIIHPHIRFQLKFINNHNKITQNIIYNSNTPNITKFIQKLNIPQKIPQLFEFQNQSIDQDWSFNTILPIMDTSSHLITSKNMIIISINKRILNHNQYNSTGWKLWKLIKSLYSELNLFKPGVWVLELETNKRHLIDVNVEPEKNDVLIHGLEGLIEGLREKLIGLVREIHGINRIDEINNKTKNNNYNNNTSNNNKIEDEVEEVEIEDNDEEIEISRVHNKNIDLYDSDDLELEDQLNKEIDNDKQYKEKEVEEIEVDDDEDLELEQDQNLRLKPKIDDKDIEPISNSNDLINTSNQQTTSSQDIDWSTNMYDKLSSRSSTLDQQPIMELIDEDFNISKNLNISNPFTLMNLQKKGNNSNYLITPDNSVEKIDNDDIEVNEVDKINNKDEIIEVNEVNKTNTSKSKNTKLPIQSRLSTKPQTIKQNKFHKPNKIHKIHPNRLLLQNYEYLQSYKLKFPIPSQITAIQNEEIIKPLEINNSLISQNLFDYYNSLSNVELKKFDNLDWFYIGSKGK</sequence>
<evidence type="ECO:0000256" key="4">
    <source>
        <dbReference type="SAM" id="MobiDB-lite"/>
    </source>
</evidence>
<comment type="caution">
    <text evidence="6">The sequence shown here is derived from an EMBL/GenBank/DDBJ whole genome shotgun (WGS) entry which is preliminary data.</text>
</comment>
<dbReference type="Gene3D" id="3.30.565.10">
    <property type="entry name" value="Histidine kinase-like ATPase, C-terminal domain"/>
    <property type="match status" value="1"/>
</dbReference>
<protein>
    <submittedName>
        <fullName evidence="6">DNA mismatch repair protein</fullName>
    </submittedName>
</protein>
<dbReference type="FunCoup" id="K0K9L3">
    <property type="interactions" value="70"/>
</dbReference>
<dbReference type="Pfam" id="PF13589">
    <property type="entry name" value="HATPase_c_3"/>
    <property type="match status" value="1"/>
</dbReference>
<dbReference type="NCBIfam" id="TIGR00585">
    <property type="entry name" value="mutl"/>
    <property type="match status" value="1"/>
</dbReference>
<dbReference type="STRING" id="1206466.K0K9L3"/>
<accession>K0K9L3</accession>
<feature type="compositionally biased region" description="Basic and acidic residues" evidence="4">
    <location>
        <begin position="462"/>
        <end position="471"/>
    </location>
</feature>
<dbReference type="GO" id="GO:0005524">
    <property type="term" value="F:ATP binding"/>
    <property type="evidence" value="ECO:0007669"/>
    <property type="project" value="InterPro"/>
</dbReference>
<dbReference type="InterPro" id="IPR002099">
    <property type="entry name" value="MutL/Mlh/PMS"/>
</dbReference>
<dbReference type="InterPro" id="IPR038973">
    <property type="entry name" value="MutL/Mlh/Pms-like"/>
</dbReference>
<keyword evidence="3" id="KW-0175">Coiled coil</keyword>
<reference evidence="6 7" key="1">
    <citation type="journal article" date="2012" name="Eukaryot. Cell">
        <title>Draft genome sequence of Wickerhamomyces ciferrii NRRL Y-1031 F-60-10.</title>
        <authorList>
            <person name="Schneider J."/>
            <person name="Andrea H."/>
            <person name="Blom J."/>
            <person name="Jaenicke S."/>
            <person name="Ruckert C."/>
            <person name="Schorsch C."/>
            <person name="Szczepanowski R."/>
            <person name="Farwick M."/>
            <person name="Goesmann A."/>
            <person name="Puhler A."/>
            <person name="Schaffer S."/>
            <person name="Tauch A."/>
            <person name="Kohler T."/>
            <person name="Brinkrolf K."/>
        </authorList>
    </citation>
    <scope>NUCLEOTIDE SEQUENCE [LARGE SCALE GENOMIC DNA]</scope>
    <source>
        <strain evidence="7">ATCC 14091 / BCRC 22168 / CBS 111 / JCM 3599 / NBRC 0793 / NRRL Y-1031 F-60-10</strain>
    </source>
</reference>
<dbReference type="GO" id="GO:0006298">
    <property type="term" value="P:mismatch repair"/>
    <property type="evidence" value="ECO:0007669"/>
    <property type="project" value="InterPro"/>
</dbReference>
<dbReference type="PANTHER" id="PTHR10073:SF44">
    <property type="entry name" value="DNA MISMATCH REPAIR PROTEIN MLH2"/>
    <property type="match status" value="1"/>
</dbReference>
<dbReference type="InterPro" id="IPR014762">
    <property type="entry name" value="DNA_mismatch_repair_CS"/>
</dbReference>
<proteinExistence type="inferred from homology"/>
<dbReference type="InterPro" id="IPR014721">
    <property type="entry name" value="Ribsml_uS5_D2-typ_fold_subgr"/>
</dbReference>
<comment type="similarity">
    <text evidence="1">Belongs to the DNA mismatch repair MutL/HexB family.</text>
</comment>
<dbReference type="GO" id="GO:0061982">
    <property type="term" value="P:meiosis I cell cycle process"/>
    <property type="evidence" value="ECO:0007669"/>
    <property type="project" value="UniProtKB-ARBA"/>
</dbReference>
<dbReference type="SUPFAM" id="SSF54211">
    <property type="entry name" value="Ribosomal protein S5 domain 2-like"/>
    <property type="match status" value="1"/>
</dbReference>
<dbReference type="InterPro" id="IPR036890">
    <property type="entry name" value="HATPase_C_sf"/>
</dbReference>
<dbReference type="AlphaFoldDB" id="K0K9L3"/>
<feature type="domain" description="DNA mismatch repair protein S5" evidence="5">
    <location>
        <begin position="225"/>
        <end position="355"/>
    </location>
</feature>
<dbReference type="GO" id="GO:0140664">
    <property type="term" value="F:ATP-dependent DNA damage sensor activity"/>
    <property type="evidence" value="ECO:0007669"/>
    <property type="project" value="InterPro"/>
</dbReference>
<name>K0K9L3_WICCF</name>
<keyword evidence="7" id="KW-1185">Reference proteome</keyword>
<keyword evidence="2" id="KW-0227">DNA damage</keyword>
<dbReference type="InterPro" id="IPR020568">
    <property type="entry name" value="Ribosomal_Su5_D2-typ_SF"/>
</dbReference>
<dbReference type="InterPro" id="IPR013507">
    <property type="entry name" value="DNA_mismatch_S5_2-like"/>
</dbReference>
<evidence type="ECO:0000256" key="1">
    <source>
        <dbReference type="ARBA" id="ARBA00006082"/>
    </source>
</evidence>
<organism evidence="6 7">
    <name type="scientific">Wickerhamomyces ciferrii (strain ATCC 14091 / BCRC 22168 / CBS 111 / JCM 3599 / NBRC 0793 / NRRL Y-1031 F-60-10)</name>
    <name type="common">Yeast</name>
    <name type="synonym">Pichia ciferrii</name>
    <dbReference type="NCBI Taxonomy" id="1206466"/>
    <lineage>
        <taxon>Eukaryota</taxon>
        <taxon>Fungi</taxon>
        <taxon>Dikarya</taxon>
        <taxon>Ascomycota</taxon>
        <taxon>Saccharomycotina</taxon>
        <taxon>Saccharomycetes</taxon>
        <taxon>Phaffomycetales</taxon>
        <taxon>Wickerhamomycetaceae</taxon>
        <taxon>Wickerhamomyces</taxon>
    </lineage>
</organism>
<dbReference type="SUPFAM" id="SSF55874">
    <property type="entry name" value="ATPase domain of HSP90 chaperone/DNA topoisomerase II/histidine kinase"/>
    <property type="match status" value="1"/>
</dbReference>
<dbReference type="InParanoid" id="K0K9L3"/>
<gene>
    <name evidence="6" type="ORF">BN7_1146</name>
</gene>
<dbReference type="Proteomes" id="UP000009328">
    <property type="component" value="Unassembled WGS sequence"/>
</dbReference>
<evidence type="ECO:0000259" key="5">
    <source>
        <dbReference type="SMART" id="SM01340"/>
    </source>
</evidence>
<dbReference type="PROSITE" id="PS00058">
    <property type="entry name" value="DNA_MISMATCH_REPAIR_1"/>
    <property type="match status" value="1"/>
</dbReference>
<evidence type="ECO:0000313" key="6">
    <source>
        <dbReference type="EMBL" id="CCH41605.1"/>
    </source>
</evidence>
<feature type="region of interest" description="Disordered" evidence="4">
    <location>
        <begin position="462"/>
        <end position="493"/>
    </location>
</feature>
<feature type="coiled-coil region" evidence="3">
    <location>
        <begin position="375"/>
        <end position="402"/>
    </location>
</feature>
<dbReference type="FunFam" id="3.30.565.10:FF:000017">
    <property type="entry name" value="PMS1 homolog 1, mismatch repair system component"/>
    <property type="match status" value="1"/>
</dbReference>